<evidence type="ECO:0000256" key="3">
    <source>
        <dbReference type="PROSITE-ProRule" id="PRU00169"/>
    </source>
</evidence>
<dbReference type="RefSeq" id="WP_243413064.1">
    <property type="nucleotide sequence ID" value="NZ_JACHVZ010000005.1"/>
</dbReference>
<dbReference type="Pfam" id="PF00072">
    <property type="entry name" value="Response_reg"/>
    <property type="match status" value="1"/>
</dbReference>
<dbReference type="SMART" id="SM00421">
    <property type="entry name" value="HTH_LUXR"/>
    <property type="match status" value="1"/>
</dbReference>
<dbReference type="Proteomes" id="UP000533533">
    <property type="component" value="Unassembled WGS sequence"/>
</dbReference>
<feature type="domain" description="HTH luxR-type" evidence="4">
    <location>
        <begin position="177"/>
        <end position="238"/>
    </location>
</feature>
<feature type="domain" description="Response regulatory" evidence="5">
    <location>
        <begin position="27"/>
        <end position="144"/>
    </location>
</feature>
<dbReference type="InterPro" id="IPR000792">
    <property type="entry name" value="Tscrpt_reg_LuxR_C"/>
</dbReference>
<proteinExistence type="predicted"/>
<dbReference type="SMART" id="SM00448">
    <property type="entry name" value="REC"/>
    <property type="match status" value="1"/>
</dbReference>
<dbReference type="GO" id="GO:0003677">
    <property type="term" value="F:DNA binding"/>
    <property type="evidence" value="ECO:0007669"/>
    <property type="project" value="UniProtKB-KW"/>
</dbReference>
<sequence length="250" mass="27563">MRQSLFALVASLPRTRETQMDNLYFRHVLLVEDEGLTRIAMKSLILTSEPTLDIDEAGSYDAAVERLENKAYDLVFLDYQIGDNHTGLDLLRWLQENERAAHVVMLSAQDDRETVLDCIKNGAGGFISKASEEGGAVFRDALQTILNGRVYLPNSVLGKGGHTPQSPGPSKAIPIDSLNLPPRLAQTLGFLLQGMSNKAIARKMNISENTAKEYISDLLSRFNVSRRTFLIVEMARRGIEIPAVAHAPAA</sequence>
<feature type="modified residue" description="4-aspartylphosphate" evidence="3">
    <location>
        <position position="78"/>
    </location>
</feature>
<evidence type="ECO:0000256" key="2">
    <source>
        <dbReference type="ARBA" id="ARBA00023125"/>
    </source>
</evidence>
<dbReference type="SUPFAM" id="SSF46894">
    <property type="entry name" value="C-terminal effector domain of the bipartite response regulators"/>
    <property type="match status" value="1"/>
</dbReference>
<dbReference type="InterPro" id="IPR016032">
    <property type="entry name" value="Sig_transdc_resp-reg_C-effctor"/>
</dbReference>
<protein>
    <submittedName>
        <fullName evidence="6">DNA-binding NarL/FixJ family response regulator</fullName>
    </submittedName>
</protein>
<keyword evidence="1 3" id="KW-0597">Phosphoprotein</keyword>
<comment type="caution">
    <text evidence="6">The sequence shown here is derived from an EMBL/GenBank/DDBJ whole genome shotgun (WGS) entry which is preliminary data.</text>
</comment>
<dbReference type="InterPro" id="IPR001789">
    <property type="entry name" value="Sig_transdc_resp-reg_receiver"/>
</dbReference>
<dbReference type="PANTHER" id="PTHR45566">
    <property type="entry name" value="HTH-TYPE TRANSCRIPTIONAL REGULATOR YHJB-RELATED"/>
    <property type="match status" value="1"/>
</dbReference>
<dbReference type="CDD" id="cd17535">
    <property type="entry name" value="REC_NarL-like"/>
    <property type="match status" value="1"/>
</dbReference>
<name>A0ABR6FK04_9BURK</name>
<dbReference type="Gene3D" id="3.40.50.2300">
    <property type="match status" value="1"/>
</dbReference>
<dbReference type="PRINTS" id="PR00038">
    <property type="entry name" value="HTHLUXR"/>
</dbReference>
<dbReference type="InterPro" id="IPR058245">
    <property type="entry name" value="NreC/VraR/RcsB-like_REC"/>
</dbReference>
<dbReference type="EMBL" id="JACHVZ010000005">
    <property type="protein sequence ID" value="MBB2927757.1"/>
    <property type="molecule type" value="Genomic_DNA"/>
</dbReference>
<evidence type="ECO:0000259" key="5">
    <source>
        <dbReference type="PROSITE" id="PS50110"/>
    </source>
</evidence>
<keyword evidence="7" id="KW-1185">Reference proteome</keyword>
<dbReference type="Gene3D" id="1.10.10.10">
    <property type="entry name" value="Winged helix-like DNA-binding domain superfamily/Winged helix DNA-binding domain"/>
    <property type="match status" value="1"/>
</dbReference>
<reference evidence="6 7" key="1">
    <citation type="submission" date="2020-08" db="EMBL/GenBank/DDBJ databases">
        <title>Genomic Encyclopedia of Type Strains, Phase IV (KMG-V): Genome sequencing to study the core and pangenomes of soil and plant-associated prokaryotes.</title>
        <authorList>
            <person name="Whitman W."/>
        </authorList>
    </citation>
    <scope>NUCLEOTIDE SEQUENCE [LARGE SCALE GENOMIC DNA]</scope>
    <source>
        <strain evidence="6 7">SRMrh-85</strain>
    </source>
</reference>
<dbReference type="PROSITE" id="PS50043">
    <property type="entry name" value="HTH_LUXR_2"/>
    <property type="match status" value="1"/>
</dbReference>
<evidence type="ECO:0000259" key="4">
    <source>
        <dbReference type="PROSITE" id="PS50043"/>
    </source>
</evidence>
<dbReference type="PROSITE" id="PS50110">
    <property type="entry name" value="RESPONSE_REGULATORY"/>
    <property type="match status" value="1"/>
</dbReference>
<keyword evidence="2 6" id="KW-0238">DNA-binding</keyword>
<dbReference type="Pfam" id="PF00196">
    <property type="entry name" value="GerE"/>
    <property type="match status" value="1"/>
</dbReference>
<organism evidence="6 7">
    <name type="scientific">Paraburkholderia silvatlantica</name>
    <dbReference type="NCBI Taxonomy" id="321895"/>
    <lineage>
        <taxon>Bacteria</taxon>
        <taxon>Pseudomonadati</taxon>
        <taxon>Pseudomonadota</taxon>
        <taxon>Betaproteobacteria</taxon>
        <taxon>Burkholderiales</taxon>
        <taxon>Burkholderiaceae</taxon>
        <taxon>Paraburkholderia</taxon>
    </lineage>
</organism>
<dbReference type="InterPro" id="IPR011006">
    <property type="entry name" value="CheY-like_superfamily"/>
</dbReference>
<dbReference type="SUPFAM" id="SSF52172">
    <property type="entry name" value="CheY-like"/>
    <property type="match status" value="1"/>
</dbReference>
<dbReference type="InterPro" id="IPR036388">
    <property type="entry name" value="WH-like_DNA-bd_sf"/>
</dbReference>
<evidence type="ECO:0000256" key="1">
    <source>
        <dbReference type="ARBA" id="ARBA00022553"/>
    </source>
</evidence>
<dbReference type="InterPro" id="IPR051015">
    <property type="entry name" value="EvgA-like"/>
</dbReference>
<evidence type="ECO:0000313" key="6">
    <source>
        <dbReference type="EMBL" id="MBB2927757.1"/>
    </source>
</evidence>
<gene>
    <name evidence="6" type="ORF">FHX59_002177</name>
</gene>
<dbReference type="PANTHER" id="PTHR45566:SF1">
    <property type="entry name" value="HTH-TYPE TRANSCRIPTIONAL REGULATOR YHJB-RELATED"/>
    <property type="match status" value="1"/>
</dbReference>
<accession>A0ABR6FK04</accession>
<dbReference type="CDD" id="cd06170">
    <property type="entry name" value="LuxR_C_like"/>
    <property type="match status" value="1"/>
</dbReference>
<evidence type="ECO:0000313" key="7">
    <source>
        <dbReference type="Proteomes" id="UP000533533"/>
    </source>
</evidence>